<name>A0ABU0FID0_9HYPH</name>
<reference evidence="2 3" key="1">
    <citation type="submission" date="2023-07" db="EMBL/GenBank/DDBJ databases">
        <title>Genomic Encyclopedia of Type Strains, Phase IV (KMG-IV): sequencing the most valuable type-strain genomes for metagenomic binning, comparative biology and taxonomic classification.</title>
        <authorList>
            <person name="Goeker M."/>
        </authorList>
    </citation>
    <scope>NUCLEOTIDE SEQUENCE [LARGE SCALE GENOMIC DNA]</scope>
    <source>
        <strain evidence="2 3">DSM 5896</strain>
    </source>
</reference>
<evidence type="ECO:0000313" key="3">
    <source>
        <dbReference type="Proteomes" id="UP001237448"/>
    </source>
</evidence>
<dbReference type="PANTHER" id="PTHR21381">
    <property type="entry name" value="ZGC:162297"/>
    <property type="match status" value="1"/>
</dbReference>
<dbReference type="InterPro" id="IPR011060">
    <property type="entry name" value="RibuloseP-bd_barrel"/>
</dbReference>
<evidence type="ECO:0000313" key="2">
    <source>
        <dbReference type="EMBL" id="MDQ0394369.1"/>
    </source>
</evidence>
<comment type="similarity">
    <text evidence="1">Belongs to the BtpA family.</text>
</comment>
<dbReference type="NCBIfam" id="TIGR00259">
    <property type="entry name" value="thylakoid_BtpA"/>
    <property type="match status" value="1"/>
</dbReference>
<evidence type="ECO:0000256" key="1">
    <source>
        <dbReference type="ARBA" id="ARBA00006007"/>
    </source>
</evidence>
<comment type="caution">
    <text evidence="2">The sequence shown here is derived from an EMBL/GenBank/DDBJ whole genome shotgun (WGS) entry which is preliminary data.</text>
</comment>
<keyword evidence="3" id="KW-1185">Reference proteome</keyword>
<dbReference type="EMBL" id="JAUSVK010000001">
    <property type="protein sequence ID" value="MDQ0394369.1"/>
    <property type="molecule type" value="Genomic_DNA"/>
</dbReference>
<gene>
    <name evidence="2" type="ORF">J3R73_004161</name>
</gene>
<dbReference type="PANTHER" id="PTHR21381:SF3">
    <property type="entry name" value="SGC REGION PROTEIN SGCQ-RELATED"/>
    <property type="match status" value="1"/>
</dbReference>
<dbReference type="Proteomes" id="UP001237448">
    <property type="component" value="Unassembled WGS sequence"/>
</dbReference>
<dbReference type="PIRSF" id="PIRSF005956">
    <property type="entry name" value="BtpA"/>
    <property type="match status" value="1"/>
</dbReference>
<protein>
    <submittedName>
        <fullName evidence="2">Membrane complex biogenesis BtpA family protein</fullName>
    </submittedName>
</protein>
<dbReference type="InterPro" id="IPR005137">
    <property type="entry name" value="BtpA"/>
</dbReference>
<proteinExistence type="inferred from homology"/>
<dbReference type="SUPFAM" id="SSF51366">
    <property type="entry name" value="Ribulose-phoshate binding barrel"/>
    <property type="match status" value="1"/>
</dbReference>
<organism evidence="2 3">
    <name type="scientific">Labrys monachus</name>
    <dbReference type="NCBI Taxonomy" id="217067"/>
    <lineage>
        <taxon>Bacteria</taxon>
        <taxon>Pseudomonadati</taxon>
        <taxon>Pseudomonadota</taxon>
        <taxon>Alphaproteobacteria</taxon>
        <taxon>Hyphomicrobiales</taxon>
        <taxon>Xanthobacteraceae</taxon>
        <taxon>Labrys</taxon>
    </lineage>
</organism>
<accession>A0ABU0FID0</accession>
<sequence length="255" mass="26771">MVHCPAFPGAPGFEGGPVEPVYDRALRDAEAYVRGGIDGLIIENHGDIPFLKPGEIGPETAAAMAVVTERVRRAFDVPIGINVLANAAIPALAVAKAAGAAFVRVNQWANAYVANEGFIEGEAARVLRYRAAIGAKDVMIFADTHVKHGAHAIVADRSVAELTRDVEFFGADAVIATGQRTGDPVDFDELAMIGRSTGLALLVGSGVTDGNIEGIFRHADGVIIGSFLKAGGVWWDPVDQAKVSAFMRQVAALRA</sequence>
<dbReference type="Pfam" id="PF03437">
    <property type="entry name" value="BtpA"/>
    <property type="match status" value="1"/>
</dbReference>